<feature type="transmembrane region" description="Helical" evidence="5">
    <location>
        <begin position="311"/>
        <end position="332"/>
    </location>
</feature>
<dbReference type="EMBL" id="ANOH01000325">
    <property type="protein sequence ID" value="EMI53842.1"/>
    <property type="molecule type" value="Genomic_DNA"/>
</dbReference>
<dbReference type="RefSeq" id="WP_008683906.1">
    <property type="nucleotide sequence ID" value="NZ_ANOH01000325.1"/>
</dbReference>
<dbReference type="Gene3D" id="1.20.1250.20">
    <property type="entry name" value="MFS general substrate transporter like domains"/>
    <property type="match status" value="2"/>
</dbReference>
<feature type="transmembrane region" description="Helical" evidence="5">
    <location>
        <begin position="12"/>
        <end position="33"/>
    </location>
</feature>
<evidence type="ECO:0000256" key="4">
    <source>
        <dbReference type="ARBA" id="ARBA00023136"/>
    </source>
</evidence>
<feature type="transmembrane region" description="Helical" evidence="5">
    <location>
        <begin position="338"/>
        <end position="361"/>
    </location>
</feature>
<feature type="transmembrane region" description="Helical" evidence="5">
    <location>
        <begin position="107"/>
        <end position="127"/>
    </location>
</feature>
<dbReference type="GO" id="GO:0035435">
    <property type="term" value="P:phosphate ion transmembrane transport"/>
    <property type="evidence" value="ECO:0007669"/>
    <property type="project" value="TreeGrafter"/>
</dbReference>
<feature type="transmembrane region" description="Helical" evidence="5">
    <location>
        <begin position="188"/>
        <end position="207"/>
    </location>
</feature>
<dbReference type="InterPro" id="IPR020846">
    <property type="entry name" value="MFS_dom"/>
</dbReference>
<feature type="transmembrane region" description="Helical" evidence="5">
    <location>
        <begin position="281"/>
        <end position="304"/>
    </location>
</feature>
<dbReference type="OrthoDB" id="9783227at2"/>
<dbReference type="InterPro" id="IPR036259">
    <property type="entry name" value="MFS_trans_sf"/>
</dbReference>
<dbReference type="PATRIC" id="fig|1263870.3.peg.5010"/>
<feature type="transmembrane region" description="Helical" evidence="5">
    <location>
        <begin position="414"/>
        <end position="433"/>
    </location>
</feature>
<sequence length="458" mass="49435">MQTEKTSPTVRHRWLTLATLVFAGEAIFFLPFVLPRVFRPTLLQVFDLTNLQLGWAFSAYGVVAMLSYFPGGPLADRFGPRRLMSIALLSTSAGGVLLATVPASQTLMMLYAFWGVTTVFLFWAGLIRATRQWGGASLQGSAFGLLDGGRGLVAALIGSLAVYGYSLLLPSDLETLSSQEQSRAFANVIWLFTGVTFAAAVSVWLVLPKDSAMDLKHDSHSATQRELGKWKHFRWDGVRMVARMPSVWLQAMIVLCAYVAYKGLDDVSLYAKEALGFDNVAAAYSSTLSMWMRPVAAVVAGVIADRVRVSTMTAVSFVVLTIGSSVITLDLLQPGMLVGFLVVIAATSAAVFSLRGLYFAIMREGNVPFRHTGAAVGIVSAVGYTPDVFMGPLMGVLLDRGPASSGDPTRGHQYVFAIVAGFSIVGFVTTWLFRRVNKNANAVNPIDTDCSDSVEHTV</sequence>
<feature type="transmembrane region" description="Helical" evidence="5">
    <location>
        <begin position="83"/>
        <end position="101"/>
    </location>
</feature>
<evidence type="ECO:0000259" key="6">
    <source>
        <dbReference type="PROSITE" id="PS50850"/>
    </source>
</evidence>
<comment type="subcellular location">
    <subcellularLocation>
        <location evidence="1">Endomembrane system</location>
        <topology evidence="1">Multi-pass membrane protein</topology>
    </subcellularLocation>
</comment>
<feature type="transmembrane region" description="Helical" evidence="5">
    <location>
        <begin position="241"/>
        <end position="261"/>
    </location>
</feature>
<evidence type="ECO:0000256" key="1">
    <source>
        <dbReference type="ARBA" id="ARBA00004127"/>
    </source>
</evidence>
<feature type="transmembrane region" description="Helical" evidence="5">
    <location>
        <begin position="53"/>
        <end position="71"/>
    </location>
</feature>
<gene>
    <name evidence="7" type="ORF">RSSM_04736</name>
</gene>
<dbReference type="PROSITE" id="PS50850">
    <property type="entry name" value="MFS"/>
    <property type="match status" value="1"/>
</dbReference>
<keyword evidence="8" id="KW-1185">Reference proteome</keyword>
<keyword evidence="4 5" id="KW-0472">Membrane</keyword>
<dbReference type="CDD" id="cd06174">
    <property type="entry name" value="MFS"/>
    <property type="match status" value="1"/>
</dbReference>
<dbReference type="GO" id="GO:0061513">
    <property type="term" value="F:glucose 6-phosphate:phosphate antiporter activity"/>
    <property type="evidence" value="ECO:0007669"/>
    <property type="project" value="TreeGrafter"/>
</dbReference>
<dbReference type="GO" id="GO:0016020">
    <property type="term" value="C:membrane"/>
    <property type="evidence" value="ECO:0007669"/>
    <property type="project" value="UniProtKB-ARBA"/>
</dbReference>
<feature type="domain" description="Major facilitator superfamily (MFS) profile" evidence="6">
    <location>
        <begin position="17"/>
        <end position="438"/>
    </location>
</feature>
<dbReference type="PANTHER" id="PTHR43826:SF3">
    <property type="entry name" value="GLUCOSE-6-PHOSPHATE EXCHANGER SLC37A4"/>
    <property type="match status" value="1"/>
</dbReference>
<dbReference type="Proteomes" id="UP000011885">
    <property type="component" value="Unassembled WGS sequence"/>
</dbReference>
<comment type="caution">
    <text evidence="7">The sequence shown here is derived from an EMBL/GenBank/DDBJ whole genome shotgun (WGS) entry which is preliminary data.</text>
</comment>
<dbReference type="PANTHER" id="PTHR43826">
    <property type="entry name" value="GLUCOSE-6-PHOSPHATE EXCHANGER SLC37A4"/>
    <property type="match status" value="1"/>
</dbReference>
<organism evidence="7 8">
    <name type="scientific">Rhodopirellula sallentina SM41</name>
    <dbReference type="NCBI Taxonomy" id="1263870"/>
    <lineage>
        <taxon>Bacteria</taxon>
        <taxon>Pseudomonadati</taxon>
        <taxon>Planctomycetota</taxon>
        <taxon>Planctomycetia</taxon>
        <taxon>Pirellulales</taxon>
        <taxon>Pirellulaceae</taxon>
        <taxon>Rhodopirellula</taxon>
    </lineage>
</organism>
<name>M5TX91_9BACT</name>
<dbReference type="InterPro" id="IPR011701">
    <property type="entry name" value="MFS"/>
</dbReference>
<feature type="transmembrane region" description="Helical" evidence="5">
    <location>
        <begin position="373"/>
        <end position="394"/>
    </location>
</feature>
<keyword evidence="3 5" id="KW-1133">Transmembrane helix</keyword>
<dbReference type="SUPFAM" id="SSF103473">
    <property type="entry name" value="MFS general substrate transporter"/>
    <property type="match status" value="1"/>
</dbReference>
<protein>
    <submittedName>
        <fullName evidence="7">Major facilitator superfamily MFS_1</fullName>
    </submittedName>
</protein>
<dbReference type="AlphaFoldDB" id="M5TX91"/>
<dbReference type="Pfam" id="PF07690">
    <property type="entry name" value="MFS_1"/>
    <property type="match status" value="1"/>
</dbReference>
<reference evidence="7 8" key="1">
    <citation type="journal article" date="2013" name="Mar. Genomics">
        <title>Expression of sulfatases in Rhodopirellula baltica and the diversity of sulfatases in the genus Rhodopirellula.</title>
        <authorList>
            <person name="Wegner C.E."/>
            <person name="Richter-Heitmann T."/>
            <person name="Klindworth A."/>
            <person name="Klockow C."/>
            <person name="Richter M."/>
            <person name="Achstetter T."/>
            <person name="Glockner F.O."/>
            <person name="Harder J."/>
        </authorList>
    </citation>
    <scope>NUCLEOTIDE SEQUENCE [LARGE SCALE GENOMIC DNA]</scope>
    <source>
        <strain evidence="7 8">SM41</strain>
    </source>
</reference>
<feature type="transmembrane region" description="Helical" evidence="5">
    <location>
        <begin position="148"/>
        <end position="168"/>
    </location>
</feature>
<accession>M5TX91</accession>
<evidence type="ECO:0000256" key="5">
    <source>
        <dbReference type="SAM" id="Phobius"/>
    </source>
</evidence>
<proteinExistence type="predicted"/>
<dbReference type="GO" id="GO:0012505">
    <property type="term" value="C:endomembrane system"/>
    <property type="evidence" value="ECO:0007669"/>
    <property type="project" value="UniProtKB-SubCell"/>
</dbReference>
<evidence type="ECO:0000313" key="7">
    <source>
        <dbReference type="EMBL" id="EMI53842.1"/>
    </source>
</evidence>
<evidence type="ECO:0000313" key="8">
    <source>
        <dbReference type="Proteomes" id="UP000011885"/>
    </source>
</evidence>
<evidence type="ECO:0000256" key="3">
    <source>
        <dbReference type="ARBA" id="ARBA00022989"/>
    </source>
</evidence>
<keyword evidence="2 5" id="KW-0812">Transmembrane</keyword>
<dbReference type="InterPro" id="IPR051337">
    <property type="entry name" value="OPA_Antiporter"/>
</dbReference>
<evidence type="ECO:0000256" key="2">
    <source>
        <dbReference type="ARBA" id="ARBA00022692"/>
    </source>
</evidence>